<feature type="domain" description="Nudix hydrolase" evidence="1">
    <location>
        <begin position="59"/>
        <end position="183"/>
    </location>
</feature>
<dbReference type="PROSITE" id="PS51462">
    <property type="entry name" value="NUDIX"/>
    <property type="match status" value="1"/>
</dbReference>
<gene>
    <name evidence="2" type="ORF">DFR44_102147</name>
</gene>
<evidence type="ECO:0000313" key="2">
    <source>
        <dbReference type="EMBL" id="TDR32848.1"/>
    </source>
</evidence>
<dbReference type="Gene3D" id="3.90.79.10">
    <property type="entry name" value="Nucleoside Triphosphate Pyrophosphohydrolase"/>
    <property type="match status" value="1"/>
</dbReference>
<dbReference type="InterPro" id="IPR000086">
    <property type="entry name" value="NUDIX_hydrolase_dom"/>
</dbReference>
<dbReference type="Proteomes" id="UP000294480">
    <property type="component" value="Unassembled WGS sequence"/>
</dbReference>
<dbReference type="RefSeq" id="WP_425459556.1">
    <property type="nucleotide sequence ID" value="NZ_SNZE01000002.1"/>
</dbReference>
<dbReference type="Pfam" id="PF14803">
    <property type="entry name" value="Zn_ribbon_Nudix"/>
    <property type="match status" value="1"/>
</dbReference>
<proteinExistence type="predicted"/>
<sequence length="203" mass="22478">MAQWTPTFYSFLTMTIPYPSPPTVLFCSQCGTATEQRIPPDDSRLRAVCPVCQHIHYDNPKTVVGTIPVLGDKILLCKRGIEPGYAMWTLPAGFMECGEGLAQGAARETLEEALATVEVIEPVYSLVDIPHIGQTHVFFRANLQEGDFGAGHETLEVALFALDEIPWDDIAFNSVRITLQAFLADVARGEFVTRHHVRTLDSM</sequence>
<dbReference type="CDD" id="cd04511">
    <property type="entry name" value="NUDIX_Hydrolase"/>
    <property type="match status" value="1"/>
</dbReference>
<accession>A0A4R6YB98</accession>
<dbReference type="InterPro" id="IPR015797">
    <property type="entry name" value="NUDIX_hydrolase-like_dom_sf"/>
</dbReference>
<dbReference type="InterPro" id="IPR029401">
    <property type="entry name" value="Nudix_N"/>
</dbReference>
<evidence type="ECO:0000259" key="1">
    <source>
        <dbReference type="PROSITE" id="PS51462"/>
    </source>
</evidence>
<dbReference type="AlphaFoldDB" id="A0A4R6YB98"/>
<reference evidence="2 3" key="1">
    <citation type="submission" date="2019-03" db="EMBL/GenBank/DDBJ databases">
        <title>Genomic Encyclopedia of Type Strains, Phase IV (KMG-IV): sequencing the most valuable type-strain genomes for metagenomic binning, comparative biology and taxonomic classification.</title>
        <authorList>
            <person name="Goeker M."/>
        </authorList>
    </citation>
    <scope>NUCLEOTIDE SEQUENCE [LARGE SCALE GENOMIC DNA]</scope>
    <source>
        <strain evidence="2 3">DSM 102852</strain>
    </source>
</reference>
<name>A0A4R6YB98_9BURK</name>
<dbReference type="Pfam" id="PF00293">
    <property type="entry name" value="NUDIX"/>
    <property type="match status" value="1"/>
</dbReference>
<organism evidence="2 3">
    <name type="scientific">Hydromonas duriensis</name>
    <dbReference type="NCBI Taxonomy" id="1527608"/>
    <lineage>
        <taxon>Bacteria</taxon>
        <taxon>Pseudomonadati</taxon>
        <taxon>Pseudomonadota</taxon>
        <taxon>Betaproteobacteria</taxon>
        <taxon>Burkholderiales</taxon>
        <taxon>Burkholderiaceae</taxon>
        <taxon>Hydromonas</taxon>
    </lineage>
</organism>
<dbReference type="PANTHER" id="PTHR43222">
    <property type="entry name" value="NUDIX HYDROLASE 23"/>
    <property type="match status" value="1"/>
</dbReference>
<dbReference type="PANTHER" id="PTHR43222:SF2">
    <property type="entry name" value="NUDIX HYDROLASE 23, CHLOROPLASTIC"/>
    <property type="match status" value="1"/>
</dbReference>
<evidence type="ECO:0000313" key="3">
    <source>
        <dbReference type="Proteomes" id="UP000294480"/>
    </source>
</evidence>
<dbReference type="GO" id="GO:0003824">
    <property type="term" value="F:catalytic activity"/>
    <property type="evidence" value="ECO:0007669"/>
    <property type="project" value="UniProtKB-ARBA"/>
</dbReference>
<keyword evidence="3" id="KW-1185">Reference proteome</keyword>
<dbReference type="EMBL" id="SNZE01000002">
    <property type="protein sequence ID" value="TDR32848.1"/>
    <property type="molecule type" value="Genomic_DNA"/>
</dbReference>
<comment type="caution">
    <text evidence="2">The sequence shown here is derived from an EMBL/GenBank/DDBJ whole genome shotgun (WGS) entry which is preliminary data.</text>
</comment>
<protein>
    <submittedName>
        <fullName evidence="2">ADP-ribose pyrophosphatase YjhB (NUDIX family)</fullName>
    </submittedName>
</protein>
<dbReference type="Gene3D" id="2.20.70.10">
    <property type="match status" value="1"/>
</dbReference>
<dbReference type="SUPFAM" id="SSF55811">
    <property type="entry name" value="Nudix"/>
    <property type="match status" value="1"/>
</dbReference>